<sequence length="275" mass="30694">MQVLKIRKQNGIKDKIGTDARPLLTDKSKLEIGTEIQTKLIGAPNHGEVYTFAPVIDQFLKEHLFADIFSRDTLNFQSREIATVSILASLGGTETQLRSHMKVALNVGLTENQLQHLVSILELKVSWQDGQVAKRILDQTLVGELTFAEISPNEVAIKNQNFTGKVWVEILVADDRTWNTQIGNVTFSPSSRTNWHYHPGGQILLVTKGSGYYQEKGKPVRIVKAGDIIQCPPNTHHWHGATPSEELSHIAIGTNMKAGPVTWLEPVSDEEYLRQ</sequence>
<comment type="caution">
    <text evidence="3">The sequence shown here is derived from an EMBL/GenBank/DDBJ whole genome shotgun (WGS) entry which is preliminary data.</text>
</comment>
<dbReference type="CDD" id="cd02233">
    <property type="entry name" value="cupin_HNL-like"/>
    <property type="match status" value="1"/>
</dbReference>
<evidence type="ECO:0000313" key="4">
    <source>
        <dbReference type="Proteomes" id="UP000012371"/>
    </source>
</evidence>
<dbReference type="Pfam" id="PF02627">
    <property type="entry name" value="CMD"/>
    <property type="match status" value="1"/>
</dbReference>
<dbReference type="SUPFAM" id="SSF51182">
    <property type="entry name" value="RmlC-like cupins"/>
    <property type="match status" value="1"/>
</dbReference>
<dbReference type="InterPro" id="IPR014710">
    <property type="entry name" value="RmlC-like_jellyroll"/>
</dbReference>
<dbReference type="SUPFAM" id="SSF69118">
    <property type="entry name" value="AhpD-like"/>
    <property type="match status" value="1"/>
</dbReference>
<proteinExistence type="predicted"/>
<evidence type="ECO:0000259" key="1">
    <source>
        <dbReference type="Pfam" id="PF02627"/>
    </source>
</evidence>
<dbReference type="AlphaFoldDB" id="N1W0W4"/>
<accession>N1W0W4</accession>
<dbReference type="InterPro" id="IPR029032">
    <property type="entry name" value="AhpD-like"/>
</dbReference>
<keyword evidence="4" id="KW-1185">Reference proteome</keyword>
<dbReference type="PANTHER" id="PTHR43698:SF1">
    <property type="entry name" value="BLL4564 PROTEIN"/>
    <property type="match status" value="1"/>
</dbReference>
<gene>
    <name evidence="3" type="ORF">LEP1GSC203_3247</name>
</gene>
<organism evidence="3 4">
    <name type="scientific">Leptospira terpstrae serovar Hualin str. LT 11-33 = ATCC 700639</name>
    <dbReference type="NCBI Taxonomy" id="1257025"/>
    <lineage>
        <taxon>Bacteria</taxon>
        <taxon>Pseudomonadati</taxon>
        <taxon>Spirochaetota</taxon>
        <taxon>Spirochaetia</taxon>
        <taxon>Leptospirales</taxon>
        <taxon>Leptospiraceae</taxon>
        <taxon>Leptospira</taxon>
    </lineage>
</organism>
<dbReference type="PANTHER" id="PTHR43698">
    <property type="entry name" value="RIBD C-TERMINAL DOMAIN CONTAINING PROTEIN"/>
    <property type="match status" value="1"/>
</dbReference>
<dbReference type="Proteomes" id="UP000012371">
    <property type="component" value="Unassembled WGS sequence"/>
</dbReference>
<dbReference type="EMBL" id="AOGW02000006">
    <property type="protein sequence ID" value="EMY62900.1"/>
    <property type="molecule type" value="Genomic_DNA"/>
</dbReference>
<evidence type="ECO:0000259" key="2">
    <source>
        <dbReference type="Pfam" id="PF07883"/>
    </source>
</evidence>
<dbReference type="InterPro" id="IPR011051">
    <property type="entry name" value="RmlC_Cupin_sf"/>
</dbReference>
<protein>
    <submittedName>
        <fullName evidence="3">Carboxymuconolactone decarboxylase family protein</fullName>
    </submittedName>
</protein>
<dbReference type="Gene3D" id="1.20.1290.10">
    <property type="entry name" value="AhpD-like"/>
    <property type="match status" value="1"/>
</dbReference>
<dbReference type="STRING" id="1257025.LEP1GSC203_3247"/>
<dbReference type="Pfam" id="PF07883">
    <property type="entry name" value="Cupin_2"/>
    <property type="match status" value="1"/>
</dbReference>
<dbReference type="InterPro" id="IPR013096">
    <property type="entry name" value="Cupin_2"/>
</dbReference>
<dbReference type="Gene3D" id="2.60.120.10">
    <property type="entry name" value="Jelly Rolls"/>
    <property type="match status" value="1"/>
</dbReference>
<evidence type="ECO:0000313" key="3">
    <source>
        <dbReference type="EMBL" id="EMY62900.1"/>
    </source>
</evidence>
<feature type="domain" description="Cupin type-2" evidence="2">
    <location>
        <begin position="185"/>
        <end position="248"/>
    </location>
</feature>
<dbReference type="InterPro" id="IPR003779">
    <property type="entry name" value="CMD-like"/>
</dbReference>
<feature type="domain" description="Carboxymuconolactone decarboxylase-like" evidence="1">
    <location>
        <begin position="57"/>
        <end position="121"/>
    </location>
</feature>
<dbReference type="InterPro" id="IPR047263">
    <property type="entry name" value="HNL-like_cupin"/>
</dbReference>
<dbReference type="GO" id="GO:0051920">
    <property type="term" value="F:peroxiredoxin activity"/>
    <property type="evidence" value="ECO:0007669"/>
    <property type="project" value="InterPro"/>
</dbReference>
<reference evidence="3" key="1">
    <citation type="submission" date="2013-03" db="EMBL/GenBank/DDBJ databases">
        <authorList>
            <person name="Harkins D.M."/>
            <person name="Durkin A.S."/>
            <person name="Brinkac L.M."/>
            <person name="Haft D.H."/>
            <person name="Selengut J.D."/>
            <person name="Sanka R."/>
            <person name="DePew J."/>
            <person name="Purushe J."/>
            <person name="Hartskeerl R.A."/>
            <person name="Ahmed A."/>
            <person name="van der Linden H."/>
            <person name="Goris M.G.A."/>
            <person name="Vinetz J.M."/>
            <person name="Sutton G.G."/>
            <person name="Nierman W.C."/>
            <person name="Fouts D.E."/>
        </authorList>
    </citation>
    <scope>NUCLEOTIDE SEQUENCE [LARGE SCALE GENOMIC DNA]</scope>
    <source>
        <strain evidence="3">LT 11-33</strain>
    </source>
</reference>
<name>N1W0W4_9LEPT</name>